<reference evidence="1 2" key="1">
    <citation type="journal article" date="2013" name="PLoS Genet.">
        <title>Plant-symbiotic fungi as chemical engineers: Multi-genome analysis of the Clavicipitaceae reveals dynamics of alkaloid loci.</title>
        <authorList>
            <person name="Schardl C.L."/>
            <person name="Young C.A."/>
            <person name="Hesse U."/>
            <person name="Amyotte S.G."/>
            <person name="Andreeva K."/>
            <person name="Calie P.J."/>
            <person name="Fleetwood D.J."/>
            <person name="Haws D.C."/>
            <person name="Moore N."/>
            <person name="Oeser B."/>
            <person name="Panaccione D.G."/>
            <person name="Schweri K.K."/>
            <person name="Voisey C.R."/>
            <person name="Farman M.L."/>
            <person name="Jaromczyk J.W."/>
            <person name="Roe B.A."/>
            <person name="O'Sullivan D.M."/>
            <person name="Scott B."/>
            <person name="Tudzynski P."/>
            <person name="An Z."/>
            <person name="Arnaoudova E.G."/>
            <person name="Bullock C.T."/>
            <person name="Charlton N.D."/>
            <person name="Chen L."/>
            <person name="Cox M."/>
            <person name="Dinkins R.D."/>
            <person name="Florea S."/>
            <person name="Glenn A.E."/>
            <person name="Gordon A."/>
            <person name="Gueldener U."/>
            <person name="Harris D.R."/>
            <person name="Hollin W."/>
            <person name="Jaromczyk J."/>
            <person name="Johnson R.D."/>
            <person name="Khan A.K."/>
            <person name="Leistner E."/>
            <person name="Leuchtmann A."/>
            <person name="Li C."/>
            <person name="Liu J."/>
            <person name="Liu J."/>
            <person name="Liu M."/>
            <person name="Mace W."/>
            <person name="Machado C."/>
            <person name="Nagabhyru P."/>
            <person name="Pan J."/>
            <person name="Schmid J."/>
            <person name="Sugawara K."/>
            <person name="Steiner U."/>
            <person name="Takach J.E."/>
            <person name="Tanaka E."/>
            <person name="Webb J.S."/>
            <person name="Wilson E.V."/>
            <person name="Wiseman J.L."/>
            <person name="Yoshida R."/>
            <person name="Zeng Z."/>
        </authorList>
    </citation>
    <scope>NUCLEOTIDE SEQUENCE [LARGE SCALE GENOMIC DNA]</scope>
    <source>
        <strain evidence="1 2">20.1</strain>
    </source>
</reference>
<name>M1VXY5_CLAP2</name>
<gene>
    <name evidence="1" type="ORF">CPUR_00285</name>
</gene>
<dbReference type="VEuPathDB" id="FungiDB:CPUR_00285"/>
<accession>M1VXY5</accession>
<organism evidence="1 2">
    <name type="scientific">Claviceps purpurea (strain 20.1)</name>
    <name type="common">Ergot fungus</name>
    <name type="synonym">Sphacelia segetum</name>
    <dbReference type="NCBI Taxonomy" id="1111077"/>
    <lineage>
        <taxon>Eukaryota</taxon>
        <taxon>Fungi</taxon>
        <taxon>Dikarya</taxon>
        <taxon>Ascomycota</taxon>
        <taxon>Pezizomycotina</taxon>
        <taxon>Sordariomycetes</taxon>
        <taxon>Hypocreomycetidae</taxon>
        <taxon>Hypocreales</taxon>
        <taxon>Clavicipitaceae</taxon>
        <taxon>Claviceps</taxon>
    </lineage>
</organism>
<comment type="caution">
    <text evidence="1">The sequence shown here is derived from an EMBL/GenBank/DDBJ whole genome shotgun (WGS) entry which is preliminary data.</text>
</comment>
<evidence type="ECO:0000313" key="2">
    <source>
        <dbReference type="Proteomes" id="UP000016801"/>
    </source>
</evidence>
<dbReference type="HOGENOM" id="CLU_1098390_0_0_1"/>
<keyword evidence="2" id="KW-1185">Reference proteome</keyword>
<dbReference type="AlphaFoldDB" id="M1VXY5"/>
<evidence type="ECO:0000313" key="1">
    <source>
        <dbReference type="EMBL" id="CCE26816.1"/>
    </source>
</evidence>
<sequence length="253" mass="27423">MKKVYDTFIECLDAASPEVAWAIFFLVLREGFEHAQERGRLDEKKTQQKSSTDSIENIKAAVREAVSDVFHAPPPTWASIVARSAPISNAQTPRPPPQIPMAVPARVHREVIVKGSSISSAVIGRKPAEIVNAVNGAIQAPAAVAARRLPSGDTVVTFREPARPHIEADAWVKTAFGPEAALSRRLFTIIVKSFPVRLSDKQDRTEMVKQLIASNGPGIAKVTTRKPRGSSTFFPLIVAVDGVETANRLCDNG</sequence>
<dbReference type="EMBL" id="CAGA01000002">
    <property type="protein sequence ID" value="CCE26816.1"/>
    <property type="molecule type" value="Genomic_DNA"/>
</dbReference>
<dbReference type="Proteomes" id="UP000016801">
    <property type="component" value="Unassembled WGS sequence"/>
</dbReference>
<proteinExistence type="predicted"/>
<dbReference type="OrthoDB" id="5429923at2759"/>
<dbReference type="STRING" id="1111077.M1VXY5"/>
<protein>
    <submittedName>
        <fullName evidence="1">Uncharacterized protein</fullName>
    </submittedName>
</protein>
<dbReference type="eggNOG" id="ENOG502SG0R">
    <property type="taxonomic scope" value="Eukaryota"/>
</dbReference>